<accession>W6JXI5</accession>
<evidence type="ECO:0000259" key="4">
    <source>
        <dbReference type="Pfam" id="PF13556"/>
    </source>
</evidence>
<comment type="caution">
    <text evidence="6">The sequence shown here is derived from an EMBL/GenBank/DDBJ whole genome shotgun (WGS) entry which is preliminary data.</text>
</comment>
<feature type="region of interest" description="Disordered" evidence="2">
    <location>
        <begin position="518"/>
        <end position="542"/>
    </location>
</feature>
<dbReference type="Pfam" id="PF07905">
    <property type="entry name" value="PucR"/>
    <property type="match status" value="1"/>
</dbReference>
<dbReference type="Gene3D" id="1.10.10.2840">
    <property type="entry name" value="PucR C-terminal helix-turn-helix domain"/>
    <property type="match status" value="1"/>
</dbReference>
<protein>
    <submittedName>
        <fullName evidence="6">Purine catabolism PurC domain protein</fullName>
    </submittedName>
</protein>
<dbReference type="EMBL" id="CAJA01000357">
    <property type="protein sequence ID" value="CCH74283.1"/>
    <property type="molecule type" value="Genomic_DNA"/>
</dbReference>
<dbReference type="InterPro" id="IPR042070">
    <property type="entry name" value="PucR_C-HTH_sf"/>
</dbReference>
<dbReference type="AlphaFoldDB" id="W6JXI5"/>
<comment type="similarity">
    <text evidence="1">Belongs to the CdaR family.</text>
</comment>
<dbReference type="InterPro" id="IPR041522">
    <property type="entry name" value="CdaR_GGDEF"/>
</dbReference>
<proteinExistence type="inferred from homology"/>
<gene>
    <name evidence="6" type="ORF">BN11_420013</name>
</gene>
<evidence type="ECO:0000313" key="6">
    <source>
        <dbReference type="EMBL" id="CCH74283.1"/>
    </source>
</evidence>
<dbReference type="Pfam" id="PF13556">
    <property type="entry name" value="HTH_30"/>
    <property type="match status" value="1"/>
</dbReference>
<evidence type="ECO:0000256" key="1">
    <source>
        <dbReference type="ARBA" id="ARBA00006754"/>
    </source>
</evidence>
<evidence type="ECO:0000256" key="2">
    <source>
        <dbReference type="SAM" id="MobiDB-lite"/>
    </source>
</evidence>
<feature type="domain" description="CdaR GGDEF-like" evidence="5">
    <location>
        <begin position="296"/>
        <end position="398"/>
    </location>
</feature>
<keyword evidence="7" id="KW-1185">Reference proteome</keyword>
<organism evidence="6 7">
    <name type="scientific">Nostocoides australiense Ben110</name>
    <dbReference type="NCBI Taxonomy" id="1193182"/>
    <lineage>
        <taxon>Bacteria</taxon>
        <taxon>Bacillati</taxon>
        <taxon>Actinomycetota</taxon>
        <taxon>Actinomycetes</taxon>
        <taxon>Micrococcales</taxon>
        <taxon>Intrasporangiaceae</taxon>
        <taxon>Nostocoides</taxon>
    </lineage>
</organism>
<evidence type="ECO:0000313" key="7">
    <source>
        <dbReference type="Proteomes" id="UP000035763"/>
    </source>
</evidence>
<evidence type="ECO:0000259" key="3">
    <source>
        <dbReference type="Pfam" id="PF07905"/>
    </source>
</evidence>
<dbReference type="Pfam" id="PF17853">
    <property type="entry name" value="GGDEF_2"/>
    <property type="match status" value="1"/>
</dbReference>
<dbReference type="Proteomes" id="UP000035763">
    <property type="component" value="Unassembled WGS sequence"/>
</dbReference>
<reference evidence="6 7" key="1">
    <citation type="journal article" date="2013" name="ISME J.">
        <title>A metabolic model for members of the genus Tetrasphaera involved in enhanced biological phosphorus removal.</title>
        <authorList>
            <person name="Kristiansen R."/>
            <person name="Nguyen H.T.T."/>
            <person name="Saunders A.M."/>
            <person name="Nielsen J.L."/>
            <person name="Wimmer R."/>
            <person name="Le V.Q."/>
            <person name="McIlroy S.J."/>
            <person name="Petrovski S."/>
            <person name="Seviour R.J."/>
            <person name="Calteau A."/>
            <person name="Nielsen K.L."/>
            <person name="Nielsen P.H."/>
        </authorList>
    </citation>
    <scope>NUCLEOTIDE SEQUENCE [LARGE SCALE GENOMIC DNA]</scope>
    <source>
        <strain evidence="6 7">Ben110</strain>
    </source>
</reference>
<dbReference type="PANTHER" id="PTHR33744">
    <property type="entry name" value="CARBOHYDRATE DIACID REGULATOR"/>
    <property type="match status" value="1"/>
</dbReference>
<sequence>MTAVPLTIEQLCSQRDLGLRLVAGEQAKTNVIGWAHTSELPDPTRWLEGGELLMTLGLQLPDDPVEQRLYVERLAAVGLAGLAFDAGVIHHAVPEAIVRAGDEFGLPIVAIPGPTPFLAISRAVITSITADQVAEVAQLSRNQERLAGAALVSGSSGVLSSLQRSLSATAITLDASGELVEAAGPKSKALAERVGKHLSEGGRRGASRQRSFSHVDDEGYLIVQKLGKVKGAGVLAVGRRRQLQPNERLLVAHAATLLALLLDRPAHLREAEMRLRRMLFRSLLRPGGEADLGLLRYVGFTPEQRVAVVAFVDTGAPRAAEALVDSALSATGVPVLIMANSKGLAVLAPAQSIAEVAEVARAALERERAQPLSAGVGGSVDVSAVLDSFRQASAAARYAASHPGEVVDFSDLGIFDFLLGTQSRDTLAAIAGSVLSPLDAAVHGHPGDLLRTTNEFVSHGGQWEATSAALGVHRHTLRSRIDRISALLGRDLTSASERAEVWLALKARELLSLTSAGAADKAKGPSLPTGKASAKPARSKKR</sequence>
<dbReference type="InterPro" id="IPR025736">
    <property type="entry name" value="PucR_C-HTH_dom"/>
</dbReference>
<dbReference type="InterPro" id="IPR051448">
    <property type="entry name" value="CdaR-like_regulators"/>
</dbReference>
<dbReference type="InterPro" id="IPR012914">
    <property type="entry name" value="PucR_dom"/>
</dbReference>
<dbReference type="PANTHER" id="PTHR33744:SF1">
    <property type="entry name" value="DNA-BINDING TRANSCRIPTIONAL ACTIVATOR ADER"/>
    <property type="match status" value="1"/>
</dbReference>
<name>W6JXI5_9MICO</name>
<feature type="domain" description="PucR C-terminal helix-turn-helix" evidence="4">
    <location>
        <begin position="449"/>
        <end position="507"/>
    </location>
</feature>
<dbReference type="STRING" id="1193182.BN11_420013"/>
<feature type="domain" description="Purine catabolism PurC-like" evidence="3">
    <location>
        <begin position="14"/>
        <end position="128"/>
    </location>
</feature>
<evidence type="ECO:0000259" key="5">
    <source>
        <dbReference type="Pfam" id="PF17853"/>
    </source>
</evidence>